<dbReference type="KEGG" id="tnl:113495309"/>
<feature type="domain" description="HAT C-terminal dimerisation" evidence="7">
    <location>
        <begin position="552"/>
        <end position="628"/>
    </location>
</feature>
<evidence type="ECO:0000256" key="2">
    <source>
        <dbReference type="ARBA" id="ARBA00022723"/>
    </source>
</evidence>
<dbReference type="Proteomes" id="UP000322000">
    <property type="component" value="Chromosome 6"/>
</dbReference>
<organism evidence="8 9">
    <name type="scientific">Trichoplusia ni</name>
    <name type="common">Cabbage looper</name>
    <dbReference type="NCBI Taxonomy" id="7111"/>
    <lineage>
        <taxon>Eukaryota</taxon>
        <taxon>Metazoa</taxon>
        <taxon>Ecdysozoa</taxon>
        <taxon>Arthropoda</taxon>
        <taxon>Hexapoda</taxon>
        <taxon>Insecta</taxon>
        <taxon>Pterygota</taxon>
        <taxon>Neoptera</taxon>
        <taxon>Endopterygota</taxon>
        <taxon>Lepidoptera</taxon>
        <taxon>Glossata</taxon>
        <taxon>Ditrysia</taxon>
        <taxon>Noctuoidea</taxon>
        <taxon>Noctuidae</taxon>
        <taxon>Plusiinae</taxon>
        <taxon>Trichoplusia</taxon>
    </lineage>
</organism>
<dbReference type="RefSeq" id="XP_026729784.1">
    <property type="nucleotide sequence ID" value="XM_026873983.1"/>
</dbReference>
<dbReference type="InterPro" id="IPR012337">
    <property type="entry name" value="RNaseH-like_sf"/>
</dbReference>
<evidence type="ECO:0000313" key="9">
    <source>
        <dbReference type="RefSeq" id="XP_026729784.1"/>
    </source>
</evidence>
<evidence type="ECO:0000256" key="1">
    <source>
        <dbReference type="ARBA" id="ARBA00004123"/>
    </source>
</evidence>
<name>A0A7E5VN84_TRINI</name>
<dbReference type="AlphaFoldDB" id="A0A7E5VN84"/>
<dbReference type="GeneID" id="113495309"/>
<feature type="compositionally biased region" description="Polar residues" evidence="6">
    <location>
        <begin position="485"/>
        <end position="508"/>
    </location>
</feature>
<keyword evidence="8" id="KW-1185">Reference proteome</keyword>
<dbReference type="Pfam" id="PF05699">
    <property type="entry name" value="Dimer_Tnp_hAT"/>
    <property type="match status" value="1"/>
</dbReference>
<dbReference type="InParanoid" id="A0A7E5VN84"/>
<dbReference type="GO" id="GO:0005634">
    <property type="term" value="C:nucleus"/>
    <property type="evidence" value="ECO:0007669"/>
    <property type="project" value="UniProtKB-SubCell"/>
</dbReference>
<protein>
    <submittedName>
        <fullName evidence="9">Uncharacterized protein LOC113495309</fullName>
    </submittedName>
</protein>
<keyword evidence="5" id="KW-0539">Nucleus</keyword>
<evidence type="ECO:0000256" key="6">
    <source>
        <dbReference type="SAM" id="MobiDB-lite"/>
    </source>
</evidence>
<dbReference type="GO" id="GO:0008270">
    <property type="term" value="F:zinc ion binding"/>
    <property type="evidence" value="ECO:0007669"/>
    <property type="project" value="UniProtKB-KW"/>
</dbReference>
<comment type="subcellular location">
    <subcellularLocation>
        <location evidence="1">Nucleus</location>
    </subcellularLocation>
</comment>
<dbReference type="PANTHER" id="PTHR46481">
    <property type="entry name" value="ZINC FINGER BED DOMAIN-CONTAINING PROTEIN 4"/>
    <property type="match status" value="1"/>
</dbReference>
<keyword evidence="4" id="KW-0862">Zinc</keyword>
<dbReference type="SUPFAM" id="SSF53098">
    <property type="entry name" value="Ribonuclease H-like"/>
    <property type="match status" value="1"/>
</dbReference>
<proteinExistence type="predicted"/>
<evidence type="ECO:0000256" key="4">
    <source>
        <dbReference type="ARBA" id="ARBA00022833"/>
    </source>
</evidence>
<evidence type="ECO:0000256" key="3">
    <source>
        <dbReference type="ARBA" id="ARBA00022771"/>
    </source>
</evidence>
<evidence type="ECO:0000313" key="8">
    <source>
        <dbReference type="Proteomes" id="UP000322000"/>
    </source>
</evidence>
<dbReference type="InterPro" id="IPR052035">
    <property type="entry name" value="ZnF_BED_domain_contain"/>
</dbReference>
<keyword evidence="2" id="KW-0479">Metal-binding</keyword>
<dbReference type="PANTHER" id="PTHR46481:SF10">
    <property type="entry name" value="ZINC FINGER BED DOMAIN-CONTAINING PROTEIN 39"/>
    <property type="match status" value="1"/>
</dbReference>
<dbReference type="GO" id="GO:0046983">
    <property type="term" value="F:protein dimerization activity"/>
    <property type="evidence" value="ECO:0007669"/>
    <property type="project" value="InterPro"/>
</dbReference>
<reference evidence="9" key="1">
    <citation type="submission" date="2025-08" db="UniProtKB">
        <authorList>
            <consortium name="RefSeq"/>
        </authorList>
    </citation>
    <scope>IDENTIFICATION</scope>
</reference>
<gene>
    <name evidence="9" type="primary">LOC113495309</name>
</gene>
<accession>A0A7E5VN84</accession>
<evidence type="ECO:0000259" key="7">
    <source>
        <dbReference type="Pfam" id="PF05699"/>
    </source>
</evidence>
<dbReference type="InterPro" id="IPR008906">
    <property type="entry name" value="HATC_C_dom"/>
</dbReference>
<feature type="region of interest" description="Disordered" evidence="6">
    <location>
        <begin position="484"/>
        <end position="508"/>
    </location>
</feature>
<keyword evidence="3" id="KW-0863">Zinc-finger</keyword>
<evidence type="ECO:0000256" key="5">
    <source>
        <dbReference type="ARBA" id="ARBA00023242"/>
    </source>
</evidence>
<sequence>MGRKKVNRIYSMFTYDEESKKSKCLMEGCNATIKGNHGANLLRHFYSQHRAKYEEIQHTNLAAKENIPPQTSNVTKSVMQCCTKLVTDHGRPFSLIEDKAFRDLIKLIPGVTQNQHQAINIKNVRSSIQDMAHEIRGKISNEIKNNLLAIKVDVASIKLRRFLGLNIQYVMDGKIVLRNLTIKELHDRNTGQYLKDNVADCLSRYGIDLNQIQTITTDNGANMISMTNQINEAARESMNQSVSESFSESDIETDGEYNEEDSAFVQQNVEMDIGTGSTSGTVRTVTSIRCAAHCLQLAVKDACQEIEEFLGHCRRIARNLRTPNMAMRLKILKLQNAVIDTPIRWDSTVVMLERLHKLKDFCIVNLDSEPEVIWESIENYLNILRPCRTLSKKIQMEQLTFGDFYIAWMKCRLEVEQLHSPFARRLLSCLRSRQDVLFSNEYFLAALYLDPRVNATLTTAQQNSARAVLVETYKRLTNLKRRTTAEATSEPFNPGVNNSVVPGTSAELDSSNENNNFDSYLRQHFVTNRHNINIDEQNLQSLEREINFKLVAFLQEPVLPSKRSILEYWEQRKMTDPYLYNLAKIVLATPPTSVSVERLFSSLKFVLTNLRMSLNDLIIDDVLMVRNNHLFSLE</sequence>